<dbReference type="InterPro" id="IPR000531">
    <property type="entry name" value="Beta-barrel_TonB"/>
</dbReference>
<evidence type="ECO:0000256" key="1">
    <source>
        <dbReference type="ARBA" id="ARBA00004571"/>
    </source>
</evidence>
<evidence type="ECO:0000256" key="5">
    <source>
        <dbReference type="ARBA" id="ARBA00023077"/>
    </source>
</evidence>
<dbReference type="Proteomes" id="UP000522081">
    <property type="component" value="Unassembled WGS sequence"/>
</dbReference>
<feature type="domain" description="TonB-dependent receptor-like beta-barrel" evidence="10">
    <location>
        <begin position="381"/>
        <end position="903"/>
    </location>
</feature>
<keyword evidence="4 8" id="KW-0812">Transmembrane</keyword>
<dbReference type="Pfam" id="PF07715">
    <property type="entry name" value="Plug"/>
    <property type="match status" value="1"/>
</dbReference>
<dbReference type="InterPro" id="IPR012910">
    <property type="entry name" value="Plug_dom"/>
</dbReference>
<keyword evidence="13" id="KW-1185">Reference proteome</keyword>
<gene>
    <name evidence="12" type="ORF">FHS75_002802</name>
</gene>
<dbReference type="Gene3D" id="2.40.170.20">
    <property type="entry name" value="TonB-dependent receptor, beta-barrel domain"/>
    <property type="match status" value="1"/>
</dbReference>
<comment type="caution">
    <text evidence="12">The sequence shown here is derived from an EMBL/GenBank/DDBJ whole genome shotgun (WGS) entry which is preliminary data.</text>
</comment>
<evidence type="ECO:0000256" key="9">
    <source>
        <dbReference type="RuleBase" id="RU003357"/>
    </source>
</evidence>
<protein>
    <submittedName>
        <fullName evidence="12">Outer membrane receptor protein involved in Fe transport</fullName>
    </submittedName>
</protein>
<accession>A0A7Y9Y0H2</accession>
<dbReference type="InterPro" id="IPR039426">
    <property type="entry name" value="TonB-dep_rcpt-like"/>
</dbReference>
<dbReference type="Gene3D" id="2.170.130.10">
    <property type="entry name" value="TonB-dependent receptor, plug domain"/>
    <property type="match status" value="1"/>
</dbReference>
<name>A0A7Y9Y0H2_9SPHN</name>
<dbReference type="InterPro" id="IPR036942">
    <property type="entry name" value="Beta-barrel_TonB_sf"/>
</dbReference>
<evidence type="ECO:0000259" key="11">
    <source>
        <dbReference type="Pfam" id="PF07715"/>
    </source>
</evidence>
<evidence type="ECO:0000256" key="3">
    <source>
        <dbReference type="ARBA" id="ARBA00022452"/>
    </source>
</evidence>
<evidence type="ECO:0000313" key="12">
    <source>
        <dbReference type="EMBL" id="NYH96463.1"/>
    </source>
</evidence>
<evidence type="ECO:0000259" key="10">
    <source>
        <dbReference type="Pfam" id="PF00593"/>
    </source>
</evidence>
<evidence type="ECO:0000256" key="7">
    <source>
        <dbReference type="ARBA" id="ARBA00023237"/>
    </source>
</evidence>
<evidence type="ECO:0000256" key="6">
    <source>
        <dbReference type="ARBA" id="ARBA00023136"/>
    </source>
</evidence>
<evidence type="ECO:0000313" key="13">
    <source>
        <dbReference type="Proteomes" id="UP000522081"/>
    </source>
</evidence>
<dbReference type="GO" id="GO:0009279">
    <property type="term" value="C:cell outer membrane"/>
    <property type="evidence" value="ECO:0007669"/>
    <property type="project" value="UniProtKB-SubCell"/>
</dbReference>
<comment type="subcellular location">
    <subcellularLocation>
        <location evidence="1 8">Cell outer membrane</location>
        <topology evidence="1 8">Multi-pass membrane protein</topology>
    </subcellularLocation>
</comment>
<proteinExistence type="inferred from homology"/>
<keyword evidence="5 9" id="KW-0798">TonB box</keyword>
<evidence type="ECO:0000256" key="2">
    <source>
        <dbReference type="ARBA" id="ARBA00022448"/>
    </source>
</evidence>
<feature type="domain" description="TonB-dependent receptor plug" evidence="11">
    <location>
        <begin position="40"/>
        <end position="150"/>
    </location>
</feature>
<dbReference type="Pfam" id="PF00593">
    <property type="entry name" value="TonB_dep_Rec_b-barrel"/>
    <property type="match status" value="1"/>
</dbReference>
<comment type="similarity">
    <text evidence="8 9">Belongs to the TonB-dependent receptor family.</text>
</comment>
<dbReference type="SUPFAM" id="SSF56935">
    <property type="entry name" value="Porins"/>
    <property type="match status" value="1"/>
</dbReference>
<dbReference type="PROSITE" id="PS52016">
    <property type="entry name" value="TONB_DEPENDENT_REC_3"/>
    <property type="match status" value="1"/>
</dbReference>
<keyword evidence="6 8" id="KW-0472">Membrane</keyword>
<organism evidence="12 13">
    <name type="scientific">Novosphingobium marinum</name>
    <dbReference type="NCBI Taxonomy" id="1514948"/>
    <lineage>
        <taxon>Bacteria</taxon>
        <taxon>Pseudomonadati</taxon>
        <taxon>Pseudomonadota</taxon>
        <taxon>Alphaproteobacteria</taxon>
        <taxon>Sphingomonadales</taxon>
        <taxon>Sphingomonadaceae</taxon>
        <taxon>Novosphingobium</taxon>
    </lineage>
</organism>
<reference evidence="12 13" key="1">
    <citation type="submission" date="2020-07" db="EMBL/GenBank/DDBJ databases">
        <title>Genomic Encyclopedia of Type Strains, Phase IV (KMG-IV): sequencing the most valuable type-strain genomes for metagenomic binning, comparative biology and taxonomic classification.</title>
        <authorList>
            <person name="Goeker M."/>
        </authorList>
    </citation>
    <scope>NUCLEOTIDE SEQUENCE [LARGE SCALE GENOMIC DNA]</scope>
    <source>
        <strain evidence="12 13">DSM 29043</strain>
    </source>
</reference>
<keyword evidence="12" id="KW-0675">Receptor</keyword>
<dbReference type="AlphaFoldDB" id="A0A7Y9Y0H2"/>
<dbReference type="PANTHER" id="PTHR47234">
    <property type="match status" value="1"/>
</dbReference>
<keyword evidence="3 8" id="KW-1134">Transmembrane beta strand</keyword>
<dbReference type="EMBL" id="JACBZF010000005">
    <property type="protein sequence ID" value="NYH96463.1"/>
    <property type="molecule type" value="Genomic_DNA"/>
</dbReference>
<dbReference type="InterPro" id="IPR037066">
    <property type="entry name" value="Plug_dom_sf"/>
</dbReference>
<keyword evidence="7 8" id="KW-0998">Cell outer membrane</keyword>
<sequence length="940" mass="100980">MTVAAQPAFAQAAGELGNLEAEEPAGVIVVTGSRIARPDLDTAAPVAVVGEEEFQLSGSVNVESVINTLPQVVPGLTGFSNNPGNGAATLNLRGLGETRTMVLVNSRRWMFYDTNQIVDLNTIPQFLIDSVDVVTGGASAVYGSDAIAGVVNFKLRDDLDGLLIGGQTNITEEGDGFRYNLDMAIGSDLADGRGHVTVWASYARRKPIFQSAREFSRFAAVDGCIVPGSVDGTGTGIEVDCDEGVPGPVRGGSSGVPTTYVDALGAQFADTGGTLVPFSPYNYAPANYLQLPQERYMVGGYADYEINDNVTAYAEVSYVNNVVPQELAATPAFITSELDVDSPFFAPGVQNQLAALDTDGDGYVTSLVRRRLLETGSRNSNDERNAFRVLAGVKGDIVPGWGYDAYYMYSRTRNSQIQTGNISVSRFLQALRTEFDANGNLVCSDQSNGCTPLNIFGLGTISPEAADFIRIRAQNTEISSLQVASAAINGELFDLPGGPLGVAFGAEYRKVSSQYIPDTALASGDVAGFNAGLPTQGSYDVKELFGEIYLPIITDGFVDRFEITAAGRYSDYSLDAIGGTWTYAIGATLSPIRDITIRGQYQRAVRAPNVEELFGGNSQGFPPASDPCSSRNVDNRTDAVRDLCIATGVPANAVFTDAIQLNSQIEGLFGGNPDLEEEVSDSWTAGVVLQPSFIPRLAITIDYFDIKVENLITTLGGGLNNSLSLCYYTVQDINSEYCQAINRFGSGAIDNVEILNANIAELETSGVDLQIDYSTPVGFSLYGEAESQLSFFFLGTWTDKNNFTPVADLPDQVNICAGYYGATCGTFQPEYKFTTRITWQDGPQRLSFRGRYIGSGDDDQIVNQGVDPANLAVAGLSERFYLDMTLAFEVQEDRVVTFGVNNLLNTKPPLTGDSQQQANTFPNVYDVLGRDFFVSFRAEF</sequence>
<dbReference type="PANTHER" id="PTHR47234:SF2">
    <property type="entry name" value="TONB-DEPENDENT RECEPTOR"/>
    <property type="match status" value="1"/>
</dbReference>
<keyword evidence="2 8" id="KW-0813">Transport</keyword>
<dbReference type="RefSeq" id="WP_179408305.1">
    <property type="nucleotide sequence ID" value="NZ_BMGF01000005.1"/>
</dbReference>
<evidence type="ECO:0000256" key="4">
    <source>
        <dbReference type="ARBA" id="ARBA00022692"/>
    </source>
</evidence>
<evidence type="ECO:0000256" key="8">
    <source>
        <dbReference type="PROSITE-ProRule" id="PRU01360"/>
    </source>
</evidence>